<dbReference type="Pfam" id="PF02076">
    <property type="entry name" value="STE3"/>
    <property type="match status" value="1"/>
</dbReference>
<evidence type="ECO:0000256" key="1">
    <source>
        <dbReference type="ARBA" id="ARBA00004141"/>
    </source>
</evidence>
<evidence type="ECO:0000313" key="12">
    <source>
        <dbReference type="Proteomes" id="UP001565368"/>
    </source>
</evidence>
<dbReference type="InterPro" id="IPR001499">
    <property type="entry name" value="GPCR_STE3"/>
</dbReference>
<keyword evidence="9" id="KW-0807">Transducer</keyword>
<dbReference type="PRINTS" id="PR00899">
    <property type="entry name" value="GPCRSTE3"/>
</dbReference>
<comment type="caution">
    <text evidence="11">The sequence shown here is derived from an EMBL/GenBank/DDBJ whole genome shotgun (WGS) entry which is preliminary data.</text>
</comment>
<feature type="transmembrane region" description="Helical" evidence="10">
    <location>
        <begin position="88"/>
        <end position="109"/>
    </location>
</feature>
<gene>
    <name evidence="11" type="primary">REI1_2</name>
    <name evidence="11" type="ORF">Q8F55_005234</name>
</gene>
<keyword evidence="7 10" id="KW-0472">Membrane</keyword>
<reference evidence="11 12" key="1">
    <citation type="submission" date="2023-08" db="EMBL/GenBank/DDBJ databases">
        <title>Annotated Genome Sequence of Vanrija albida AlHP1.</title>
        <authorList>
            <person name="Herzog R."/>
        </authorList>
    </citation>
    <scope>NUCLEOTIDE SEQUENCE [LARGE SCALE GENOMIC DNA]</scope>
    <source>
        <strain evidence="11 12">AlHP1</strain>
    </source>
</reference>
<dbReference type="EMBL" id="JBBXJM010000004">
    <property type="protein sequence ID" value="KAL1408422.1"/>
    <property type="molecule type" value="Genomic_DNA"/>
</dbReference>
<evidence type="ECO:0000256" key="9">
    <source>
        <dbReference type="ARBA" id="ARBA00023224"/>
    </source>
</evidence>
<feature type="transmembrane region" description="Helical" evidence="10">
    <location>
        <begin position="129"/>
        <end position="153"/>
    </location>
</feature>
<dbReference type="Proteomes" id="UP001565368">
    <property type="component" value="Unassembled WGS sequence"/>
</dbReference>
<evidence type="ECO:0000256" key="2">
    <source>
        <dbReference type="ARBA" id="ARBA00011085"/>
    </source>
</evidence>
<evidence type="ECO:0000313" key="11">
    <source>
        <dbReference type="EMBL" id="KAL1408422.1"/>
    </source>
</evidence>
<organism evidence="11 12">
    <name type="scientific">Vanrija albida</name>
    <dbReference type="NCBI Taxonomy" id="181172"/>
    <lineage>
        <taxon>Eukaryota</taxon>
        <taxon>Fungi</taxon>
        <taxon>Dikarya</taxon>
        <taxon>Basidiomycota</taxon>
        <taxon>Agaricomycotina</taxon>
        <taxon>Tremellomycetes</taxon>
        <taxon>Trichosporonales</taxon>
        <taxon>Trichosporonaceae</taxon>
        <taxon>Vanrija</taxon>
    </lineage>
</organism>
<keyword evidence="8" id="KW-0675">Receptor</keyword>
<comment type="subcellular location">
    <subcellularLocation>
        <location evidence="1">Membrane</location>
        <topology evidence="1">Multi-pass membrane protein</topology>
    </subcellularLocation>
</comment>
<feature type="transmembrane region" description="Helical" evidence="10">
    <location>
        <begin position="192"/>
        <end position="215"/>
    </location>
</feature>
<keyword evidence="6" id="KW-0297">G-protein coupled receptor</keyword>
<evidence type="ECO:0000256" key="7">
    <source>
        <dbReference type="ARBA" id="ARBA00023136"/>
    </source>
</evidence>
<dbReference type="PANTHER" id="PTHR28097:SF1">
    <property type="entry name" value="PHEROMONE A FACTOR RECEPTOR"/>
    <property type="match status" value="1"/>
</dbReference>
<name>A0ABR3Q1H9_9TREE</name>
<dbReference type="RefSeq" id="XP_069208366.1">
    <property type="nucleotide sequence ID" value="XM_069353724.1"/>
</dbReference>
<sequence>MVVQFAVPMCSLSQMRRLARVASPSKPKFSPKDQRLSLIEEYTLCLLLPLLKIPLAYTVQGHRYDIVQSIGCGVPQALNWPSIVIHKVINLLVASLCLIYACVAARFFLKRRLHFRSVLVGSGLTPSRYLRLIGLAISISFVVVAATLLNLLVRTVAYGHQVVPVGTWDNIHHDYNLISQFPEEIVETATSMLLLVVPFYFGPIYSIVFFAFFGFGEEAVSEYLAIWEHGKRWLRWCRILKQK</sequence>
<dbReference type="GeneID" id="95986277"/>
<keyword evidence="5 10" id="KW-1133">Transmembrane helix</keyword>
<evidence type="ECO:0000256" key="8">
    <source>
        <dbReference type="ARBA" id="ARBA00023170"/>
    </source>
</evidence>
<keyword evidence="12" id="KW-1185">Reference proteome</keyword>
<evidence type="ECO:0000256" key="5">
    <source>
        <dbReference type="ARBA" id="ARBA00022989"/>
    </source>
</evidence>
<evidence type="ECO:0000256" key="10">
    <source>
        <dbReference type="SAM" id="Phobius"/>
    </source>
</evidence>
<evidence type="ECO:0000256" key="3">
    <source>
        <dbReference type="ARBA" id="ARBA00022507"/>
    </source>
</evidence>
<keyword evidence="4 10" id="KW-0812">Transmembrane</keyword>
<evidence type="ECO:0000256" key="4">
    <source>
        <dbReference type="ARBA" id="ARBA00022692"/>
    </source>
</evidence>
<comment type="similarity">
    <text evidence="2">Belongs to the G-protein coupled receptor 4 family.</text>
</comment>
<accession>A0ABR3Q1H9</accession>
<protein>
    <submittedName>
        <fullName evidence="11">Pre-60S factor rei1</fullName>
    </submittedName>
</protein>
<proteinExistence type="inferred from homology"/>
<evidence type="ECO:0000256" key="6">
    <source>
        <dbReference type="ARBA" id="ARBA00023040"/>
    </source>
</evidence>
<keyword evidence="3" id="KW-0589">Pheromone response</keyword>
<dbReference type="PANTHER" id="PTHR28097">
    <property type="entry name" value="PHEROMONE A FACTOR RECEPTOR"/>
    <property type="match status" value="1"/>
</dbReference>